<dbReference type="InParanoid" id="A0A1S3ITN1"/>
<feature type="region of interest" description="Disordered" evidence="1">
    <location>
        <begin position="303"/>
        <end position="324"/>
    </location>
</feature>
<evidence type="ECO:0000313" key="3">
    <source>
        <dbReference type="RefSeq" id="XP_013401291.1"/>
    </source>
</evidence>
<organism evidence="2 3">
    <name type="scientific">Lingula anatina</name>
    <name type="common">Brachiopod</name>
    <name type="synonym">Lingula unguis</name>
    <dbReference type="NCBI Taxonomy" id="7574"/>
    <lineage>
        <taxon>Eukaryota</taxon>
        <taxon>Metazoa</taxon>
        <taxon>Spiralia</taxon>
        <taxon>Lophotrochozoa</taxon>
        <taxon>Brachiopoda</taxon>
        <taxon>Linguliformea</taxon>
        <taxon>Lingulata</taxon>
        <taxon>Lingulida</taxon>
        <taxon>Linguloidea</taxon>
        <taxon>Lingulidae</taxon>
        <taxon>Lingula</taxon>
    </lineage>
</organism>
<dbReference type="Proteomes" id="UP000085678">
    <property type="component" value="Unplaced"/>
</dbReference>
<dbReference type="RefSeq" id="XP_013401291.1">
    <property type="nucleotide sequence ID" value="XM_013545837.1"/>
</dbReference>
<accession>A0A1S3ITN1</accession>
<keyword evidence="2" id="KW-1185">Reference proteome</keyword>
<dbReference type="AlphaFoldDB" id="A0A1S3ITN1"/>
<protein>
    <submittedName>
        <fullName evidence="3">Uncharacterized protein LOC106167129</fullName>
    </submittedName>
</protein>
<evidence type="ECO:0000256" key="1">
    <source>
        <dbReference type="SAM" id="MobiDB-lite"/>
    </source>
</evidence>
<sequence>MKSNMTLTETKMDLYNIRRSYTTLDQPTGSGFSAQAQVSRPLTRGSHRHHDHYSNNHHGNGHQRQVDNQTAHLTESLMIRPLTVSNMSVDQLPSRTSHSAGLAVERSQTNMYIPGKGRPERQPEKMAVMPNREEAPVSKATVPKKGLIKLTALQFEQDDPNYFDRSKEQREKNKWKTKPLPMNHKKLIDKQRKLGTGGHDRWQSAEPADTWADLVPEEYTVGDLQKKILQFADFAGADRNPYLRLNARQPANQQQGPHIVPQGAPAMSYDMDVESVTSEVTMATTDMAAIPSKKVAVVPRNVLPTLPPSEKRRKPDSRYPALRS</sequence>
<proteinExistence type="predicted"/>
<feature type="region of interest" description="Disordered" evidence="1">
    <location>
        <begin position="26"/>
        <end position="65"/>
    </location>
</feature>
<dbReference type="KEGG" id="lak:106167129"/>
<gene>
    <name evidence="3" type="primary">LOC106167129</name>
</gene>
<dbReference type="GeneID" id="106167129"/>
<evidence type="ECO:0000313" key="2">
    <source>
        <dbReference type="Proteomes" id="UP000085678"/>
    </source>
</evidence>
<feature type="compositionally biased region" description="Polar residues" evidence="1">
    <location>
        <begin position="26"/>
        <end position="40"/>
    </location>
</feature>
<dbReference type="OrthoDB" id="6159341at2759"/>
<name>A0A1S3ITN1_LINAN</name>
<reference evidence="3" key="1">
    <citation type="submission" date="2025-08" db="UniProtKB">
        <authorList>
            <consortium name="RefSeq"/>
        </authorList>
    </citation>
    <scope>IDENTIFICATION</scope>
    <source>
        <tissue evidence="3">Gonads</tissue>
    </source>
</reference>